<organism evidence="6 7">
    <name type="scientific">Ancylostoma ceylanicum</name>
    <dbReference type="NCBI Taxonomy" id="53326"/>
    <lineage>
        <taxon>Eukaryota</taxon>
        <taxon>Metazoa</taxon>
        <taxon>Ecdysozoa</taxon>
        <taxon>Nematoda</taxon>
        <taxon>Chromadorea</taxon>
        <taxon>Rhabditida</taxon>
        <taxon>Rhabditina</taxon>
        <taxon>Rhabditomorpha</taxon>
        <taxon>Strongyloidea</taxon>
        <taxon>Ancylostomatidae</taxon>
        <taxon>Ancylostomatinae</taxon>
        <taxon>Ancylostoma</taxon>
    </lineage>
</organism>
<evidence type="ECO:0000259" key="5">
    <source>
        <dbReference type="PROSITE" id="PS00498"/>
    </source>
</evidence>
<reference evidence="6 7" key="1">
    <citation type="submission" date="2013-05" db="EMBL/GenBank/DDBJ databases">
        <title>Draft genome of the parasitic nematode Anyclostoma ceylanicum.</title>
        <authorList>
            <person name="Mitreva M."/>
        </authorList>
    </citation>
    <scope>NUCLEOTIDE SEQUENCE [LARGE SCALE GENOMIC DNA]</scope>
</reference>
<keyword evidence="7" id="KW-1185">Reference proteome</keyword>
<evidence type="ECO:0000256" key="3">
    <source>
        <dbReference type="SAM" id="MobiDB-lite"/>
    </source>
</evidence>
<evidence type="ECO:0000256" key="2">
    <source>
        <dbReference type="ARBA" id="ARBA00023008"/>
    </source>
</evidence>
<dbReference type="PANTHER" id="PTHR11474:SF126">
    <property type="entry name" value="TYROSINASE-LIKE PROTEIN TYR-1-RELATED"/>
    <property type="match status" value="1"/>
</dbReference>
<keyword evidence="1" id="KW-0479">Metal-binding</keyword>
<name>A0A0D6LE19_9BILA</name>
<protein>
    <submittedName>
        <fullName evidence="6">Common central domain of tyrosinase</fullName>
    </submittedName>
</protein>
<dbReference type="AlphaFoldDB" id="A0A0D6LE19"/>
<feature type="domain" description="Tyrosinase copper-binding" evidence="5">
    <location>
        <begin position="369"/>
        <end position="380"/>
    </location>
</feature>
<evidence type="ECO:0000259" key="4">
    <source>
        <dbReference type="PROSITE" id="PS00497"/>
    </source>
</evidence>
<keyword evidence="2" id="KW-0186">Copper</keyword>
<gene>
    <name evidence="6" type="ORF">ANCCEY_10705</name>
</gene>
<dbReference type="Gene3D" id="1.10.1280.10">
    <property type="entry name" value="Di-copper center containing domain from catechol oxidase"/>
    <property type="match status" value="1"/>
</dbReference>
<dbReference type="PANTHER" id="PTHR11474">
    <property type="entry name" value="TYROSINASE FAMILY MEMBER"/>
    <property type="match status" value="1"/>
</dbReference>
<feature type="compositionally biased region" description="Low complexity" evidence="3">
    <location>
        <begin position="520"/>
        <end position="531"/>
    </location>
</feature>
<dbReference type="InterPro" id="IPR008922">
    <property type="entry name" value="Di-copper_centre_dom_sf"/>
</dbReference>
<dbReference type="Proteomes" id="UP000054495">
    <property type="component" value="Unassembled WGS sequence"/>
</dbReference>
<feature type="compositionally biased region" description="Polar residues" evidence="3">
    <location>
        <begin position="532"/>
        <end position="548"/>
    </location>
</feature>
<sequence length="618" mass="69601">MVTFGLEQLEFLYLYSKQHLENTSLLLNYRHYVKDQKSNKNYSEWQGKDPIMWFVLVALAMWATSTVADFNCSQAPGRDMQTTCVMIQEWDKNARKAIRRRQAFENNIGECNASPPMLATQGNTRLSGAPGVPDSLLTPTALLKQLKLPSPKGRVTGNGGCILPNGQPYLMALRKEYRMMTDNERNRWNNAILQLKRSGEYDRLSVMHRQVGSSSGAHSGPGFLPWHREYMKRLEIAVRMVDPGVAMPYWDSVMDSYLPDPRDSILFSALFMGETDGAGQVVRGPFAGFRTLEGRPHIVRRLATEGKLFSEANINNLLSQTEIQNVLAYTAPQNGCPFRPNFGALEYTHSSVHLWVGGDMKPPSTSANDPIFFLHHCFVDFVWEMWRQSRQNRFARETAYPPDIGTCANSQHFSYAQMRPWDKQNRDGLSNEYTDNLFRYAPRATCSRQNPNCGSPYLFCDTRGNPHCVSKIKPNGLCRGFEGFDACWQGTCVAAWCRPGQQFQEQPTQTTAVQVIRQNNENQPVQQRQQQTSALPNRGTSARMQATTPRPLPVNPVANNNCYNDDPCCDAWARQGECQVNAATIDTCPVDSGAHRTTAPEDVSGWQRIAKRPADGAT</sequence>
<dbReference type="InterPro" id="IPR002227">
    <property type="entry name" value="Tyrosinase_Cu-bd"/>
</dbReference>
<dbReference type="PROSITE" id="PS00497">
    <property type="entry name" value="TYROSINASE_1"/>
    <property type="match status" value="1"/>
</dbReference>
<evidence type="ECO:0000313" key="7">
    <source>
        <dbReference type="Proteomes" id="UP000054495"/>
    </source>
</evidence>
<dbReference type="SUPFAM" id="SSF48056">
    <property type="entry name" value="Di-copper centre-containing domain"/>
    <property type="match status" value="1"/>
</dbReference>
<evidence type="ECO:0000256" key="1">
    <source>
        <dbReference type="ARBA" id="ARBA00022723"/>
    </source>
</evidence>
<dbReference type="InterPro" id="IPR050316">
    <property type="entry name" value="Tyrosinase/Hemocyanin"/>
</dbReference>
<dbReference type="GO" id="GO:0016491">
    <property type="term" value="F:oxidoreductase activity"/>
    <property type="evidence" value="ECO:0007669"/>
    <property type="project" value="InterPro"/>
</dbReference>
<dbReference type="Pfam" id="PF00264">
    <property type="entry name" value="Tyrosinase"/>
    <property type="match status" value="1"/>
</dbReference>
<dbReference type="GO" id="GO:0046872">
    <property type="term" value="F:metal ion binding"/>
    <property type="evidence" value="ECO:0007669"/>
    <property type="project" value="UniProtKB-KW"/>
</dbReference>
<dbReference type="PROSITE" id="PS00498">
    <property type="entry name" value="TYROSINASE_2"/>
    <property type="match status" value="1"/>
</dbReference>
<feature type="region of interest" description="Disordered" evidence="3">
    <location>
        <begin position="595"/>
        <end position="618"/>
    </location>
</feature>
<dbReference type="PRINTS" id="PR00092">
    <property type="entry name" value="TYROSINASE"/>
</dbReference>
<dbReference type="EMBL" id="KE125215">
    <property type="protein sequence ID" value="EPB70194.1"/>
    <property type="molecule type" value="Genomic_DNA"/>
</dbReference>
<evidence type="ECO:0000313" key="6">
    <source>
        <dbReference type="EMBL" id="EPB70194.1"/>
    </source>
</evidence>
<feature type="region of interest" description="Disordered" evidence="3">
    <location>
        <begin position="520"/>
        <end position="553"/>
    </location>
</feature>
<accession>A0A0D6LE19</accession>
<proteinExistence type="predicted"/>
<feature type="domain" description="Tyrosinase copper-binding" evidence="4">
    <location>
        <begin position="218"/>
        <end position="235"/>
    </location>
</feature>